<dbReference type="HAMAP" id="MF_00871">
    <property type="entry name" value="RqcP"/>
    <property type="match status" value="1"/>
</dbReference>
<evidence type="ECO:0000256" key="2">
    <source>
        <dbReference type="ARBA" id="ARBA00022730"/>
    </source>
</evidence>
<dbReference type="InterPro" id="IPR036986">
    <property type="entry name" value="S4_RNA-bd_sf"/>
</dbReference>
<evidence type="ECO:0000256" key="1">
    <source>
        <dbReference type="ARBA" id="ARBA00022555"/>
    </source>
</evidence>
<evidence type="ECO:0000256" key="3">
    <source>
        <dbReference type="ARBA" id="ARBA00022884"/>
    </source>
</evidence>
<dbReference type="InterPro" id="IPR002942">
    <property type="entry name" value="S4_RNA-bd"/>
</dbReference>
<dbReference type="PROSITE" id="PS50889">
    <property type="entry name" value="S4"/>
    <property type="match status" value="1"/>
</dbReference>
<dbReference type="EMBL" id="ADDO01000041">
    <property type="protein sequence ID" value="EFA90084.1"/>
    <property type="molecule type" value="Genomic_DNA"/>
</dbReference>
<dbReference type="GO" id="GO:0043023">
    <property type="term" value="F:ribosomal large subunit binding"/>
    <property type="evidence" value="ECO:0007669"/>
    <property type="project" value="UniProtKB-UniRule"/>
</dbReference>
<keyword evidence="4 5" id="KW-0648">Protein biosynthesis</keyword>
<proteinExistence type="inferred from homology"/>
<feature type="domain" description="RNA-binding S4" evidence="6">
    <location>
        <begin position="1"/>
        <end position="62"/>
    </location>
</feature>
<dbReference type="GO" id="GO:0072344">
    <property type="term" value="P:rescue of stalled ribosome"/>
    <property type="evidence" value="ECO:0007669"/>
    <property type="project" value="UniProtKB-UniRule"/>
</dbReference>
<comment type="caution">
    <text evidence="7">The sequence shown here is derived from an EMBL/GenBank/DDBJ whole genome shotgun (WGS) entry which is preliminary data.</text>
</comment>
<organism evidence="7 8">
    <name type="scientific">Peptoniphilus lacrimalis 315-B</name>
    <dbReference type="NCBI Taxonomy" id="596330"/>
    <lineage>
        <taxon>Bacteria</taxon>
        <taxon>Bacillati</taxon>
        <taxon>Bacillota</taxon>
        <taxon>Tissierellia</taxon>
        <taxon>Tissierellales</taxon>
        <taxon>Peptoniphilaceae</taxon>
        <taxon>Peptoniphilus</taxon>
    </lineage>
</organism>
<evidence type="ECO:0000313" key="8">
    <source>
        <dbReference type="Proteomes" id="UP000005711"/>
    </source>
</evidence>
<comment type="function">
    <text evidence="5">Key component of the ribosome quality control system (RQC), a ribosome-associated complex that mediates the extraction of incompletely synthesized nascent chains from stalled ribosomes and their subsequent degradation. RqcH recruits Ala-charged tRNA, and with RqcP directs the elongation of stalled nascent chains on 50S ribosomal subunits, leading to non-templated C-terminal alanine extensions (Ala tail). The Ala tail promotes nascent chain degradation. RqcP is associated with the translocation-like movement of the peptidyl-tRNA from the A-site into the P-site.</text>
</comment>
<dbReference type="InterPro" id="IPR025490">
    <property type="entry name" value="RqcP"/>
</dbReference>
<gene>
    <name evidence="5" type="primary">rqcP</name>
    <name evidence="7" type="ORF">HMPREF0628_0323</name>
</gene>
<dbReference type="GO" id="GO:0019843">
    <property type="term" value="F:rRNA binding"/>
    <property type="evidence" value="ECO:0007669"/>
    <property type="project" value="UniProtKB-UniRule"/>
</dbReference>
<protein>
    <recommendedName>
        <fullName evidence="5">RQC P-site tRNA stabilizing factor</fullName>
        <shortName evidence="5">RqcP</shortName>
    </recommendedName>
    <alternativeName>
        <fullName evidence="5">Ribosome-associated protein quality control protein P</fullName>
    </alternativeName>
</protein>
<dbReference type="RefSeq" id="WP_004824782.1">
    <property type="nucleotide sequence ID" value="NZ_ADDO01000041.1"/>
</dbReference>
<dbReference type="Pfam" id="PF01479">
    <property type="entry name" value="S4"/>
    <property type="match status" value="1"/>
</dbReference>
<dbReference type="AlphaFoldDB" id="D1VTN9"/>
<dbReference type="GO" id="GO:0000049">
    <property type="term" value="F:tRNA binding"/>
    <property type="evidence" value="ECO:0007669"/>
    <property type="project" value="UniProtKB-UniRule"/>
</dbReference>
<keyword evidence="8" id="KW-1185">Reference proteome</keyword>
<keyword evidence="1 5" id="KW-0820">tRNA-binding</keyword>
<dbReference type="SMART" id="SM00363">
    <property type="entry name" value="S4"/>
    <property type="match status" value="1"/>
</dbReference>
<dbReference type="Gene3D" id="3.10.290.10">
    <property type="entry name" value="RNA-binding S4 domain"/>
    <property type="match status" value="1"/>
</dbReference>
<comment type="similarity">
    <text evidence="5">Belongs to the RqcP family.</text>
</comment>
<name>D1VTN9_9FIRM</name>
<evidence type="ECO:0000256" key="5">
    <source>
        <dbReference type="HAMAP-Rule" id="MF_00871"/>
    </source>
</evidence>
<dbReference type="eggNOG" id="COG1188">
    <property type="taxonomic scope" value="Bacteria"/>
</dbReference>
<dbReference type="CDD" id="cd00165">
    <property type="entry name" value="S4"/>
    <property type="match status" value="1"/>
</dbReference>
<evidence type="ECO:0000256" key="4">
    <source>
        <dbReference type="ARBA" id="ARBA00022917"/>
    </source>
</evidence>
<sequence length="80" mass="8988">MRIDKYLKNSRIIKRRTVAKSACDKGLIKINEKIAKAGDEVVIGDIIEIKLGNKEILVKVLSVDDNVSKDEASSIYERID</sequence>
<reference evidence="7 8" key="1">
    <citation type="submission" date="2009-12" db="EMBL/GenBank/DDBJ databases">
        <title>Genome Sequence of Peptoniphilus lacrimalis 315-B.</title>
        <authorList>
            <person name="Durkin A.S."/>
            <person name="Madupu R."/>
            <person name="Torralba M."/>
            <person name="Methe B."/>
            <person name="Sutton G."/>
            <person name="Strausberg R.L."/>
            <person name="Nelson K.E."/>
        </authorList>
    </citation>
    <scope>NUCLEOTIDE SEQUENCE [LARGE SCALE GENOMIC DNA]</scope>
    <source>
        <strain evidence="7 8">315-B</strain>
    </source>
</reference>
<dbReference type="SUPFAM" id="SSF55174">
    <property type="entry name" value="Alpha-L RNA-binding motif"/>
    <property type="match status" value="1"/>
</dbReference>
<evidence type="ECO:0000313" key="7">
    <source>
        <dbReference type="EMBL" id="EFA90084.1"/>
    </source>
</evidence>
<evidence type="ECO:0000259" key="6">
    <source>
        <dbReference type="SMART" id="SM00363"/>
    </source>
</evidence>
<keyword evidence="3 5" id="KW-0694">RNA-binding</keyword>
<keyword evidence="2 5" id="KW-0699">rRNA-binding</keyword>
<dbReference type="Proteomes" id="UP000005711">
    <property type="component" value="Unassembled WGS sequence"/>
</dbReference>
<comment type="subunit">
    <text evidence="5">Associates with stalled 50S ribosomal subunits. Binds to RqcH, 23S rRNA and the P-site tRNA. Does not require RqcH for association with 50S subunits.</text>
</comment>
<dbReference type="PIRSF" id="PIRSF038881">
    <property type="entry name" value="RNAbp_HP1423"/>
    <property type="match status" value="1"/>
</dbReference>
<accession>D1VTN9</accession>